<evidence type="ECO:0000256" key="6">
    <source>
        <dbReference type="ARBA" id="ARBA00029455"/>
    </source>
</evidence>
<feature type="compositionally biased region" description="Gly residues" evidence="8">
    <location>
        <begin position="364"/>
        <end position="374"/>
    </location>
</feature>
<reference evidence="9 10" key="1">
    <citation type="submission" date="2023-02" db="EMBL/GenBank/DDBJ databases">
        <title>LHISI_Scaffold_Assembly.</title>
        <authorList>
            <person name="Stuart O.P."/>
            <person name="Cleave R."/>
            <person name="Magrath M.J.L."/>
            <person name="Mikheyev A.S."/>
        </authorList>
    </citation>
    <scope>NUCLEOTIDE SEQUENCE [LARGE SCALE GENOMIC DNA]</scope>
    <source>
        <strain evidence="9">Daus_M_001</strain>
        <tissue evidence="9">Leg muscle</tissue>
    </source>
</reference>
<keyword evidence="10" id="KW-1185">Reference proteome</keyword>
<feature type="compositionally biased region" description="Basic and acidic residues" evidence="8">
    <location>
        <begin position="441"/>
        <end position="452"/>
    </location>
</feature>
<name>A0ABQ9GK54_9NEOP</name>
<feature type="region of interest" description="Disordered" evidence="8">
    <location>
        <begin position="123"/>
        <end position="148"/>
    </location>
</feature>
<evidence type="ECO:0000313" key="9">
    <source>
        <dbReference type="EMBL" id="KAJ8872379.1"/>
    </source>
</evidence>
<comment type="subcellular location">
    <subcellularLocation>
        <location evidence="1 7">Nucleus</location>
        <location evidence="1 7">Nucleolus</location>
    </subcellularLocation>
</comment>
<feature type="region of interest" description="Disordered" evidence="8">
    <location>
        <begin position="687"/>
        <end position="709"/>
    </location>
</feature>
<comment type="caution">
    <text evidence="9">The sequence shown here is derived from an EMBL/GenBank/DDBJ whole genome shotgun (WGS) entry which is preliminary data.</text>
</comment>
<evidence type="ECO:0000256" key="4">
    <source>
        <dbReference type="ARBA" id="ARBA00023242"/>
    </source>
</evidence>
<accession>A0ABQ9GK54</accession>
<evidence type="ECO:0000256" key="7">
    <source>
        <dbReference type="PIRNR" id="PIRNR017300"/>
    </source>
</evidence>
<keyword evidence="5 7" id="KW-0687">Ribonucleoprotein</keyword>
<evidence type="ECO:0000256" key="1">
    <source>
        <dbReference type="ARBA" id="ARBA00004604"/>
    </source>
</evidence>
<protein>
    <recommendedName>
        <fullName evidence="7">U3 small nucleolar ribonucleoprotein protein MPP10</fullName>
    </recommendedName>
</protein>
<dbReference type="EMBL" id="JARBHB010000011">
    <property type="protein sequence ID" value="KAJ8872379.1"/>
    <property type="molecule type" value="Genomic_DNA"/>
</dbReference>
<feature type="compositionally biased region" description="Basic and acidic residues" evidence="8">
    <location>
        <begin position="401"/>
        <end position="416"/>
    </location>
</feature>
<dbReference type="InterPro" id="IPR012173">
    <property type="entry name" value="Mpp10"/>
</dbReference>
<evidence type="ECO:0000313" key="10">
    <source>
        <dbReference type="Proteomes" id="UP001159363"/>
    </source>
</evidence>
<comment type="similarity">
    <text evidence="6 7">Belongs to the MPP10 family.</text>
</comment>
<feature type="region of interest" description="Disordered" evidence="8">
    <location>
        <begin position="311"/>
        <end position="452"/>
    </location>
</feature>
<dbReference type="Pfam" id="PF04006">
    <property type="entry name" value="Mpp10"/>
    <property type="match status" value="2"/>
</dbReference>
<sequence length="709" mass="80384">MERPFDIVTKRRLLKHGGGLPHSQHNLPCYIMRSQITVQNDIAGNIKKFLKSLYDHSKNAEEAPSVSALPELIIDHFDEEQIWQQIELQNEERNNLFVRDVAHLVAGKNSLVLRVDQPGNSCDECDGEVERDDRTGVSDSEDPEGLAPKVNKRTLHSKKTRKGRRHIALKSRTDSILCTHLFSATLNWNTKIRLLSERVPVIGTRRTQPVCTESKASAPCHVEEQPSLVLAKPLPITARNELHLPHRDGAVALCHGEEWLALAKFLLVTMRLNCASANTQARGKPSVVDDRFFKLNELSNFLNREDRIAERKSRKMRTAQTSSDSDSDDESVDYFQDIPSEDDEEDKEELRYADFFDAPEDFNGEGGNRDGYGGNRIQVGDDDDDSKEEAEESKEDESDNEEKYKKRVRFENVHSENEEESSSGGGGDDSDSDVESLEVSKAPEVKSNFESRQERLKSRINELEVKALSEKPWQLKGEVSATTRPQNSLLEEALEFDLTTRPAPVITEETTLKLEDIIRQRIKDKSWDDVERKVKPVETPFEYKKKLVLNQEKSKLSLAEVYEQEYLKQRESQNPEAEEKPEEEPESHKEIKKMMSSLFVKLEALSNFHYTPKPVAPDIQVVSNIPAITIEEVAPVGVSDAALLAPEEVKGIRSGSTPGTARQLTPCKTCFVKFHHDNELVPLKSPRLDHALPPPQQSNHHFIPSIRDR</sequence>
<evidence type="ECO:0000256" key="5">
    <source>
        <dbReference type="ARBA" id="ARBA00023274"/>
    </source>
</evidence>
<dbReference type="PANTHER" id="PTHR17039">
    <property type="entry name" value="U3 SMALL NUCLEOLAR RIBONUCLEOPROTEIN PROTEIN MPP10"/>
    <property type="match status" value="1"/>
</dbReference>
<evidence type="ECO:0000256" key="8">
    <source>
        <dbReference type="SAM" id="MobiDB-lite"/>
    </source>
</evidence>
<keyword evidence="4 7" id="KW-0539">Nucleus</keyword>
<feature type="compositionally biased region" description="Acidic residues" evidence="8">
    <location>
        <begin position="380"/>
        <end position="400"/>
    </location>
</feature>
<keyword evidence="3 7" id="KW-0698">rRNA processing</keyword>
<dbReference type="Proteomes" id="UP001159363">
    <property type="component" value="Chromosome 10"/>
</dbReference>
<organism evidence="9 10">
    <name type="scientific">Dryococelus australis</name>
    <dbReference type="NCBI Taxonomy" id="614101"/>
    <lineage>
        <taxon>Eukaryota</taxon>
        <taxon>Metazoa</taxon>
        <taxon>Ecdysozoa</taxon>
        <taxon>Arthropoda</taxon>
        <taxon>Hexapoda</taxon>
        <taxon>Insecta</taxon>
        <taxon>Pterygota</taxon>
        <taxon>Neoptera</taxon>
        <taxon>Polyneoptera</taxon>
        <taxon>Phasmatodea</taxon>
        <taxon>Verophasmatodea</taxon>
        <taxon>Anareolatae</taxon>
        <taxon>Phasmatidae</taxon>
        <taxon>Eurycanthinae</taxon>
        <taxon>Dryococelus</taxon>
    </lineage>
</organism>
<proteinExistence type="inferred from homology"/>
<keyword evidence="2 7" id="KW-0690">Ribosome biogenesis</keyword>
<evidence type="ECO:0000256" key="2">
    <source>
        <dbReference type="ARBA" id="ARBA00022517"/>
    </source>
</evidence>
<comment type="function">
    <text evidence="7">Involved in nucleolar processing of pre-18S ribosomal RNA.</text>
</comment>
<evidence type="ECO:0000256" key="3">
    <source>
        <dbReference type="ARBA" id="ARBA00022552"/>
    </source>
</evidence>
<dbReference type="PIRSF" id="PIRSF017300">
    <property type="entry name" value="snoRNP_Mpp10"/>
    <property type="match status" value="1"/>
</dbReference>
<gene>
    <name evidence="9" type="ORF">PR048_025983</name>
</gene>
<dbReference type="PANTHER" id="PTHR17039:SF0">
    <property type="entry name" value="U3 SMALL NUCLEOLAR RIBONUCLEOPROTEIN PROTEIN MPP10"/>
    <property type="match status" value="1"/>
</dbReference>
<feature type="region of interest" description="Disordered" evidence="8">
    <location>
        <begin position="567"/>
        <end position="590"/>
    </location>
</feature>